<evidence type="ECO:0000313" key="2">
    <source>
        <dbReference type="EMBL" id="SER43007.1"/>
    </source>
</evidence>
<dbReference type="SUPFAM" id="SSF47336">
    <property type="entry name" value="ACP-like"/>
    <property type="match status" value="1"/>
</dbReference>
<dbReference type="PROSITE" id="PS50075">
    <property type="entry name" value="CARRIER"/>
    <property type="match status" value="1"/>
</dbReference>
<organism evidence="2 3">
    <name type="scientific">Pseudomonas cuatrocienegasensis</name>
    <dbReference type="NCBI Taxonomy" id="543360"/>
    <lineage>
        <taxon>Bacteria</taxon>
        <taxon>Pseudomonadati</taxon>
        <taxon>Pseudomonadota</taxon>
        <taxon>Gammaproteobacteria</taxon>
        <taxon>Pseudomonadales</taxon>
        <taxon>Pseudomonadaceae</taxon>
        <taxon>Pseudomonas</taxon>
    </lineage>
</organism>
<dbReference type="InterPro" id="IPR036736">
    <property type="entry name" value="ACP-like_sf"/>
</dbReference>
<accession>A0ABY1BR67</accession>
<keyword evidence="3" id="KW-1185">Reference proteome</keyword>
<evidence type="ECO:0000259" key="1">
    <source>
        <dbReference type="PROSITE" id="PS50075"/>
    </source>
</evidence>
<dbReference type="EMBL" id="FOFP01000029">
    <property type="protein sequence ID" value="SER43007.1"/>
    <property type="molecule type" value="Genomic_DNA"/>
</dbReference>
<name>A0ABY1BR67_9PSED</name>
<reference evidence="2 3" key="1">
    <citation type="submission" date="2016-10" db="EMBL/GenBank/DDBJ databases">
        <authorList>
            <person name="Varghese N."/>
            <person name="Submissions S."/>
        </authorList>
    </citation>
    <scope>NUCLEOTIDE SEQUENCE [LARGE SCALE GENOMIC DNA]</scope>
    <source>
        <strain evidence="2 3">CIP 109853</strain>
    </source>
</reference>
<gene>
    <name evidence="2" type="ORF">SAMN05216600_12917</name>
</gene>
<proteinExistence type="predicted"/>
<dbReference type="Pfam" id="PF00550">
    <property type="entry name" value="PP-binding"/>
    <property type="match status" value="1"/>
</dbReference>
<feature type="domain" description="Carrier" evidence="1">
    <location>
        <begin position="1"/>
        <end position="71"/>
    </location>
</feature>
<comment type="caution">
    <text evidence="2">The sequence shown here is derived from an EMBL/GenBank/DDBJ whole genome shotgun (WGS) entry which is preliminary data.</text>
</comment>
<evidence type="ECO:0000313" key="3">
    <source>
        <dbReference type="Proteomes" id="UP000198512"/>
    </source>
</evidence>
<protein>
    <submittedName>
        <fullName evidence="2">Phosphopantetheine attachment site</fullName>
    </submittedName>
</protein>
<sequence>MLNAIHEICAKALDYPQLKLDDDFFDVGGHSLMMAEIQRQLHEELKVQIDMESLFRNSSVIQLSKAIQPSFSQQAG</sequence>
<dbReference type="Proteomes" id="UP000198512">
    <property type="component" value="Unassembled WGS sequence"/>
</dbReference>
<dbReference type="Gene3D" id="1.10.1200.10">
    <property type="entry name" value="ACP-like"/>
    <property type="match status" value="1"/>
</dbReference>
<dbReference type="RefSeq" id="WP_069521793.1">
    <property type="nucleotide sequence ID" value="NZ_FOFP01000029.1"/>
</dbReference>
<dbReference type="InterPro" id="IPR009081">
    <property type="entry name" value="PP-bd_ACP"/>
</dbReference>